<proteinExistence type="predicted"/>
<dbReference type="EMBL" id="DF838632">
    <property type="protein sequence ID" value="GAT43124.1"/>
    <property type="molecule type" value="Genomic_DNA"/>
</dbReference>
<evidence type="ECO:0000313" key="2">
    <source>
        <dbReference type="Proteomes" id="UP000815677"/>
    </source>
</evidence>
<organism evidence="1 2">
    <name type="scientific">Mycena chlorophos</name>
    <name type="common">Agaric fungus</name>
    <name type="synonym">Agaricus chlorophos</name>
    <dbReference type="NCBI Taxonomy" id="658473"/>
    <lineage>
        <taxon>Eukaryota</taxon>
        <taxon>Fungi</taxon>
        <taxon>Dikarya</taxon>
        <taxon>Basidiomycota</taxon>
        <taxon>Agaricomycotina</taxon>
        <taxon>Agaricomycetes</taxon>
        <taxon>Agaricomycetidae</taxon>
        <taxon>Agaricales</taxon>
        <taxon>Marasmiineae</taxon>
        <taxon>Mycenaceae</taxon>
        <taxon>Mycena</taxon>
    </lineage>
</organism>
<reference evidence="1" key="1">
    <citation type="submission" date="2014-09" db="EMBL/GenBank/DDBJ databases">
        <title>Genome sequence of the luminous mushroom Mycena chlorophos for searching fungal bioluminescence genes.</title>
        <authorList>
            <person name="Tanaka Y."/>
            <person name="Kasuga D."/>
            <person name="Oba Y."/>
            <person name="Hase S."/>
            <person name="Sato K."/>
            <person name="Oba Y."/>
            <person name="Sakakibara Y."/>
        </authorList>
    </citation>
    <scope>NUCLEOTIDE SEQUENCE</scope>
</reference>
<keyword evidence="2" id="KW-1185">Reference proteome</keyword>
<protein>
    <submittedName>
        <fullName evidence="1">Uncharacterized protein</fullName>
    </submittedName>
</protein>
<sequence length="391" mass="43520">MRTFVDAVGPGKQPELAEKSHVNTLCVYYSALDPDPIASSADDEDQLETLRNIGVKALYALRGLTNAISLNAASWTDIPPPQLEGVFAELWPRVLAWILFYDSFRRTVDLSPLGAIQVLYYEHLNIVSVFSTLAALYPALVIVDTPHVCSYIGNRLARLLHRPSGLTPTNLIRLVASTAETLRSGRDPEIRKVPRRCSDFISGVGGKRALAKLCARELDLALRTREAELPPSRPGLASGGNRIKVLDACFDVLGMMDTTALFDKNLRAALVEEDGAKRFVRAIRFLLLDGSREDLIHWCFMWLVQISDMSFGPLHQMLREGYLPLALQYMQLPVRDVYALNILPANIDHINLSLVRGLCSYAVVAHLRDSPEEMDALKYGDQSGEKTPRHN</sequence>
<name>A0ABQ0KW16_MYCCL</name>
<feature type="non-terminal residue" evidence="1">
    <location>
        <position position="391"/>
    </location>
</feature>
<gene>
    <name evidence="1" type="ORF">MCHLO_00817</name>
</gene>
<accession>A0ABQ0KW16</accession>
<dbReference type="Proteomes" id="UP000815677">
    <property type="component" value="Unassembled WGS sequence"/>
</dbReference>
<evidence type="ECO:0000313" key="1">
    <source>
        <dbReference type="EMBL" id="GAT43124.1"/>
    </source>
</evidence>